<dbReference type="NCBIfam" id="TIGR04206">
    <property type="entry name" value="near_ArtA"/>
    <property type="match status" value="1"/>
</dbReference>
<dbReference type="EMBL" id="JBHSWW010000012">
    <property type="protein sequence ID" value="MFC6752253.1"/>
    <property type="molecule type" value="Genomic_DNA"/>
</dbReference>
<accession>A0ABD5S7B0</accession>
<reference evidence="3 4" key="1">
    <citation type="journal article" date="2019" name="Int. J. Syst. Evol. Microbiol.">
        <title>The Global Catalogue of Microorganisms (GCM) 10K type strain sequencing project: providing services to taxonomists for standard genome sequencing and annotation.</title>
        <authorList>
            <consortium name="The Broad Institute Genomics Platform"/>
            <consortium name="The Broad Institute Genome Sequencing Center for Infectious Disease"/>
            <person name="Wu L."/>
            <person name="Ma J."/>
        </authorList>
    </citation>
    <scope>NUCLEOTIDE SEQUENCE [LARGE SCALE GENOMIC DNA]</scope>
    <source>
        <strain evidence="3 4">CGMCC 1.3239</strain>
    </source>
</reference>
<dbReference type="Proteomes" id="UP001596442">
    <property type="component" value="Unassembled WGS sequence"/>
</dbReference>
<evidence type="ECO:0000256" key="1">
    <source>
        <dbReference type="SAM" id="Phobius"/>
    </source>
</evidence>
<dbReference type="RefSeq" id="WP_379778712.1">
    <property type="nucleotide sequence ID" value="NZ_JBHSWW010000012.1"/>
</dbReference>
<organism evidence="3 4">
    <name type="scientific">Halorubrum tibetense</name>
    <dbReference type="NCBI Taxonomy" id="175631"/>
    <lineage>
        <taxon>Archaea</taxon>
        <taxon>Methanobacteriati</taxon>
        <taxon>Methanobacteriota</taxon>
        <taxon>Stenosarchaea group</taxon>
        <taxon>Halobacteria</taxon>
        <taxon>Halobacteriales</taxon>
        <taxon>Haloferacaceae</taxon>
        <taxon>Halorubrum</taxon>
    </lineage>
</organism>
<keyword evidence="1" id="KW-0472">Membrane</keyword>
<dbReference type="InterPro" id="IPR058363">
    <property type="entry name" value="DUF8050"/>
</dbReference>
<protein>
    <submittedName>
        <fullName evidence="3">TIGR04206 family protein</fullName>
    </submittedName>
</protein>
<feature type="transmembrane region" description="Helical" evidence="1">
    <location>
        <begin position="82"/>
        <end position="103"/>
    </location>
</feature>
<gene>
    <name evidence="3" type="ORF">ACFQEU_02030</name>
</gene>
<feature type="domain" description="DUF8050" evidence="2">
    <location>
        <begin position="6"/>
        <end position="163"/>
    </location>
</feature>
<keyword evidence="4" id="KW-1185">Reference proteome</keyword>
<sequence>MSGDDTEEETSTPSELLAAVALLAVPITVLPSGSGDITFVSLWGLVNTGSELGPAGVRLYPLWTYFADQPRPFGSLPASIQVWPLATGFHLVAATSAVSGALLDREDRRVTGGSLVLSAIATAWVAAGVAGRFGGIEGPRLVVPLATIATVALVAVAYRRDLAGMLPRDPS</sequence>
<keyword evidence="1" id="KW-0812">Transmembrane</keyword>
<feature type="transmembrane region" description="Helical" evidence="1">
    <location>
        <begin position="141"/>
        <end position="158"/>
    </location>
</feature>
<feature type="transmembrane region" description="Helical" evidence="1">
    <location>
        <begin position="115"/>
        <end position="135"/>
    </location>
</feature>
<evidence type="ECO:0000259" key="2">
    <source>
        <dbReference type="Pfam" id="PF26224"/>
    </source>
</evidence>
<dbReference type="AlphaFoldDB" id="A0ABD5S7B0"/>
<name>A0ABD5S7B0_9EURY</name>
<evidence type="ECO:0000313" key="3">
    <source>
        <dbReference type="EMBL" id="MFC6752253.1"/>
    </source>
</evidence>
<comment type="caution">
    <text evidence="3">The sequence shown here is derived from an EMBL/GenBank/DDBJ whole genome shotgun (WGS) entry which is preliminary data.</text>
</comment>
<proteinExistence type="predicted"/>
<evidence type="ECO:0000313" key="4">
    <source>
        <dbReference type="Proteomes" id="UP001596442"/>
    </source>
</evidence>
<dbReference type="Pfam" id="PF26224">
    <property type="entry name" value="DUF8050"/>
    <property type="match status" value="1"/>
</dbReference>
<keyword evidence="1" id="KW-1133">Transmembrane helix</keyword>
<dbReference type="InterPro" id="IPR026436">
    <property type="entry name" value="CHP04206"/>
</dbReference>